<reference evidence="9" key="1">
    <citation type="submission" date="2020-10" db="EMBL/GenBank/DDBJ databases">
        <title>Unveiling of a novel bifunctional photoreceptor, Dualchrome1, isolated from a cosmopolitan green alga.</title>
        <authorList>
            <person name="Suzuki S."/>
            <person name="Kawachi M."/>
        </authorList>
    </citation>
    <scope>NUCLEOTIDE SEQUENCE</scope>
    <source>
        <strain evidence="9">NIES 2893</strain>
    </source>
</reference>
<dbReference type="PANTHER" id="PTHR23055:SF178">
    <property type="entry name" value="NEUROCALCIN HOMOLOG"/>
    <property type="match status" value="1"/>
</dbReference>
<dbReference type="SMART" id="SM00054">
    <property type="entry name" value="EFh"/>
    <property type="match status" value="1"/>
</dbReference>
<evidence type="ECO:0000256" key="5">
    <source>
        <dbReference type="ARBA" id="ARBA00022837"/>
    </source>
</evidence>
<evidence type="ECO:0000256" key="6">
    <source>
        <dbReference type="ARBA" id="ARBA00023288"/>
    </source>
</evidence>
<feature type="domain" description="EF-hand" evidence="8">
    <location>
        <begin position="74"/>
        <end position="109"/>
    </location>
</feature>
<dbReference type="Gene3D" id="1.10.238.10">
    <property type="entry name" value="EF-hand"/>
    <property type="match status" value="1"/>
</dbReference>
<accession>A0A830H7Z2</accession>
<dbReference type="Proteomes" id="UP000660262">
    <property type="component" value="Unassembled WGS sequence"/>
</dbReference>
<keyword evidence="3" id="KW-0479">Metal-binding</keyword>
<dbReference type="GO" id="GO:0005509">
    <property type="term" value="F:calcium ion binding"/>
    <property type="evidence" value="ECO:0007669"/>
    <property type="project" value="InterPro"/>
</dbReference>
<evidence type="ECO:0000313" key="10">
    <source>
        <dbReference type="Proteomes" id="UP000660262"/>
    </source>
</evidence>
<dbReference type="InterPro" id="IPR002048">
    <property type="entry name" value="EF_hand_dom"/>
</dbReference>
<sequence>MACMEEWTEFREGADMEGKTTMSYEAFRELLPKKMGLTNQSVLRRMYAAFNIDSQVGITFEEYMLGLQRLKRQTAIDALASLFEELDTNQDGEISKEEVMALLDNLHAEMAELAEKSGNEVTLREEKSYTDLRQFVDETFESIIWETKTVTFLEFCEAAAAGEGGIVFITRMMGLVSKIVDYRRRLEQTAREKAASSSLPDSVGENDEEGEDKKDGGEDPTEEALTHEHAREHWKQLVRAESKVDKQLNPGIKDTIDTLMVEAYKAENELADVAKTGSIHNILSSLHITGGHGPSAIAGMARASLRPSRPKKKTFKRIPSSMEGLTQKSKRYAKIATTVPVAPTFSELPSERRKQKEATMPHYSSPRDMERIRGAATPREHGVQQMKKMLSTLPRTSSKKIATPRSGDGTLATKVIGSVHASPGRHGSTTAKIWTTHHVTRPHTSSTHDSHHHPVNTMPYYSYASPTHFRSRTGRGSEWMSGFSASPRQPSPRLHYSAPWRSDRPFVTARK</sequence>
<evidence type="ECO:0000256" key="2">
    <source>
        <dbReference type="ARBA" id="ARBA00022707"/>
    </source>
</evidence>
<dbReference type="AlphaFoldDB" id="A0A830H7Z2"/>
<keyword evidence="2" id="KW-0519">Myristate</keyword>
<organism evidence="9 10">
    <name type="scientific">Pycnococcus provasolii</name>
    <dbReference type="NCBI Taxonomy" id="41880"/>
    <lineage>
        <taxon>Eukaryota</taxon>
        <taxon>Viridiplantae</taxon>
        <taxon>Chlorophyta</taxon>
        <taxon>Pseudoscourfieldiophyceae</taxon>
        <taxon>Pseudoscourfieldiales</taxon>
        <taxon>Pycnococcaceae</taxon>
        <taxon>Pycnococcus</taxon>
    </lineage>
</organism>
<comment type="caution">
    <text evidence="9">The sequence shown here is derived from an EMBL/GenBank/DDBJ whole genome shotgun (WGS) entry which is preliminary data.</text>
</comment>
<feature type="region of interest" description="Disordered" evidence="7">
    <location>
        <begin position="471"/>
        <end position="511"/>
    </location>
</feature>
<keyword evidence="4" id="KW-0677">Repeat</keyword>
<comment type="similarity">
    <text evidence="1">Belongs to the recoverin family.</text>
</comment>
<dbReference type="InterPro" id="IPR011992">
    <property type="entry name" value="EF-hand-dom_pair"/>
</dbReference>
<dbReference type="PANTHER" id="PTHR23055">
    <property type="entry name" value="CALCIUM BINDING PROTEINS"/>
    <property type="match status" value="1"/>
</dbReference>
<dbReference type="InterPro" id="IPR028846">
    <property type="entry name" value="Recoverin"/>
</dbReference>
<feature type="compositionally biased region" description="Basic and acidic residues" evidence="7">
    <location>
        <begin position="224"/>
        <end position="233"/>
    </location>
</feature>
<keyword evidence="5" id="KW-0106">Calcium</keyword>
<gene>
    <name evidence="9" type="ORF">PPROV_000212100</name>
</gene>
<feature type="compositionally biased region" description="Basic and acidic residues" evidence="7">
    <location>
        <begin position="349"/>
        <end position="367"/>
    </location>
</feature>
<dbReference type="Pfam" id="PF13202">
    <property type="entry name" value="EF-hand_5"/>
    <property type="match status" value="1"/>
</dbReference>
<name>A0A830H7Z2_9CHLO</name>
<evidence type="ECO:0000256" key="4">
    <source>
        <dbReference type="ARBA" id="ARBA00022737"/>
    </source>
</evidence>
<keyword evidence="6" id="KW-0449">Lipoprotein</keyword>
<dbReference type="CDD" id="cd00051">
    <property type="entry name" value="EFh"/>
    <property type="match status" value="1"/>
</dbReference>
<evidence type="ECO:0000313" key="9">
    <source>
        <dbReference type="EMBL" id="GHP03366.1"/>
    </source>
</evidence>
<dbReference type="SUPFAM" id="SSF47473">
    <property type="entry name" value="EF-hand"/>
    <property type="match status" value="1"/>
</dbReference>
<proteinExistence type="inferred from homology"/>
<feature type="region of interest" description="Disordered" evidence="7">
    <location>
        <begin position="190"/>
        <end position="233"/>
    </location>
</feature>
<evidence type="ECO:0000256" key="7">
    <source>
        <dbReference type="SAM" id="MobiDB-lite"/>
    </source>
</evidence>
<evidence type="ECO:0000259" key="8">
    <source>
        <dbReference type="PROSITE" id="PS50222"/>
    </source>
</evidence>
<feature type="region of interest" description="Disordered" evidence="7">
    <location>
        <begin position="347"/>
        <end position="367"/>
    </location>
</feature>
<dbReference type="PROSITE" id="PS00018">
    <property type="entry name" value="EF_HAND_1"/>
    <property type="match status" value="1"/>
</dbReference>
<dbReference type="OrthoDB" id="191686at2759"/>
<keyword evidence="10" id="KW-1185">Reference proteome</keyword>
<evidence type="ECO:0000256" key="1">
    <source>
        <dbReference type="ARBA" id="ARBA00006049"/>
    </source>
</evidence>
<dbReference type="InterPro" id="IPR018247">
    <property type="entry name" value="EF_Hand_1_Ca_BS"/>
</dbReference>
<dbReference type="EMBL" id="BNJQ01000005">
    <property type="protein sequence ID" value="GHP03366.1"/>
    <property type="molecule type" value="Genomic_DNA"/>
</dbReference>
<evidence type="ECO:0000256" key="3">
    <source>
        <dbReference type="ARBA" id="ARBA00022723"/>
    </source>
</evidence>
<dbReference type="PROSITE" id="PS50222">
    <property type="entry name" value="EF_HAND_2"/>
    <property type="match status" value="1"/>
</dbReference>
<protein>
    <recommendedName>
        <fullName evidence="8">EF-hand domain-containing protein</fullName>
    </recommendedName>
</protein>